<dbReference type="PANTHER" id="PTHR48084:SF1">
    <property type="entry name" value="2-OXOGLUTARATE SYNTHASE SUBUNIT KORB"/>
    <property type="match status" value="1"/>
</dbReference>
<evidence type="ECO:0000313" key="3">
    <source>
        <dbReference type="EMBL" id="HDI83353.1"/>
    </source>
</evidence>
<name>A0A7C0VBI6_UNCW3</name>
<dbReference type="CDD" id="cd03375">
    <property type="entry name" value="TPP_OGFOR"/>
    <property type="match status" value="1"/>
</dbReference>
<dbReference type="GO" id="GO:0016625">
    <property type="term" value="F:oxidoreductase activity, acting on the aldehyde or oxo group of donors, iron-sulfur protein as acceptor"/>
    <property type="evidence" value="ECO:0007669"/>
    <property type="project" value="UniProtKB-ARBA"/>
</dbReference>
<dbReference type="Gene3D" id="3.40.50.970">
    <property type="match status" value="1"/>
</dbReference>
<dbReference type="AlphaFoldDB" id="A0A7C0VBI6"/>
<dbReference type="InterPro" id="IPR051457">
    <property type="entry name" value="2-oxoacid:Fd_oxidoreductase"/>
</dbReference>
<gene>
    <name evidence="3" type="ORF">ENF18_06135</name>
</gene>
<evidence type="ECO:0000259" key="2">
    <source>
        <dbReference type="Pfam" id="PF02775"/>
    </source>
</evidence>
<accession>A0A7C0VBI6</accession>
<dbReference type="GO" id="GO:0030976">
    <property type="term" value="F:thiamine pyrophosphate binding"/>
    <property type="evidence" value="ECO:0007669"/>
    <property type="project" value="InterPro"/>
</dbReference>
<dbReference type="Pfam" id="PF02775">
    <property type="entry name" value="TPP_enzyme_C"/>
    <property type="match status" value="1"/>
</dbReference>
<organism evidence="3">
    <name type="scientific">candidate division WOR-3 bacterium</name>
    <dbReference type="NCBI Taxonomy" id="2052148"/>
    <lineage>
        <taxon>Bacteria</taxon>
        <taxon>Bacteria division WOR-3</taxon>
    </lineage>
</organism>
<sequence>MVTEIARQYLRQDKFPSIWCPGCGHGIILGAILRTVHKLGIDKNKVMMVSGIGCSGRTPGYVDFHTLHTTHGRALTFATGIKLVRPEMTVLVVMGDGDAAAIGGNHFIHAARRNIDITAIVYNNSIYGMTGGQVSPTTPTGMYATTAPYGMLEKPFDIVELALGAGASFVARGSSYHVPMLDGLIKKAILHKGFSVVDVITTCPINFGRRNKLSADGAKNLKYVESIVVPLSKYQKMPEEERVGKFPIGIFRQEEGLPELTEKYVQLENKLRGEE</sequence>
<proteinExistence type="predicted"/>
<dbReference type="InterPro" id="IPR011766">
    <property type="entry name" value="TPP_enzyme_TPP-bd"/>
</dbReference>
<comment type="caution">
    <text evidence="3">The sequence shown here is derived from an EMBL/GenBank/DDBJ whole genome shotgun (WGS) entry which is preliminary data.</text>
</comment>
<dbReference type="SUPFAM" id="SSF52518">
    <property type="entry name" value="Thiamin diphosphate-binding fold (THDP-binding)"/>
    <property type="match status" value="1"/>
</dbReference>
<reference evidence="3" key="1">
    <citation type="journal article" date="2020" name="mSystems">
        <title>Genome- and Community-Level Interaction Insights into Carbon Utilization and Element Cycling Functions of Hydrothermarchaeota in Hydrothermal Sediment.</title>
        <authorList>
            <person name="Zhou Z."/>
            <person name="Liu Y."/>
            <person name="Xu W."/>
            <person name="Pan J."/>
            <person name="Luo Z.H."/>
            <person name="Li M."/>
        </authorList>
    </citation>
    <scope>NUCLEOTIDE SEQUENCE [LARGE SCALE GENOMIC DNA]</scope>
    <source>
        <strain evidence="3">HyVt-102</strain>
    </source>
</reference>
<dbReference type="EMBL" id="DQWE01000291">
    <property type="protein sequence ID" value="HDI83353.1"/>
    <property type="molecule type" value="Genomic_DNA"/>
</dbReference>
<keyword evidence="1" id="KW-0560">Oxidoreductase</keyword>
<dbReference type="InterPro" id="IPR029061">
    <property type="entry name" value="THDP-binding"/>
</dbReference>
<dbReference type="Proteomes" id="UP000885847">
    <property type="component" value="Unassembled WGS sequence"/>
</dbReference>
<dbReference type="GO" id="GO:0045333">
    <property type="term" value="P:cellular respiration"/>
    <property type="evidence" value="ECO:0007669"/>
    <property type="project" value="UniProtKB-ARBA"/>
</dbReference>
<evidence type="ECO:0000256" key="1">
    <source>
        <dbReference type="ARBA" id="ARBA00023002"/>
    </source>
</evidence>
<feature type="domain" description="Thiamine pyrophosphate enzyme TPP-binding" evidence="2">
    <location>
        <begin position="52"/>
        <end position="199"/>
    </location>
</feature>
<protein>
    <submittedName>
        <fullName evidence="3">2-oxoacid:ferredoxin oxidoreductase subunit beta</fullName>
    </submittedName>
</protein>
<dbReference type="PANTHER" id="PTHR48084">
    <property type="entry name" value="2-OXOGLUTARATE OXIDOREDUCTASE SUBUNIT KORB-RELATED"/>
    <property type="match status" value="1"/>
</dbReference>